<keyword evidence="2" id="KW-1185">Reference proteome</keyword>
<comment type="caution">
    <text evidence="1">The sequence shown here is derived from an EMBL/GenBank/DDBJ whole genome shotgun (WGS) entry which is preliminary data.</text>
</comment>
<reference evidence="1 2" key="1">
    <citation type="submission" date="2019-12" db="EMBL/GenBank/DDBJ databases">
        <authorList>
            <person name="Alioto T."/>
            <person name="Alioto T."/>
            <person name="Gomez Garrido J."/>
        </authorList>
    </citation>
    <scope>NUCLEOTIDE SEQUENCE [LARGE SCALE GENOMIC DNA]</scope>
</reference>
<evidence type="ECO:0000313" key="2">
    <source>
        <dbReference type="Proteomes" id="UP000594638"/>
    </source>
</evidence>
<organism evidence="1 2">
    <name type="scientific">Olea europaea subsp. europaea</name>
    <dbReference type="NCBI Taxonomy" id="158383"/>
    <lineage>
        <taxon>Eukaryota</taxon>
        <taxon>Viridiplantae</taxon>
        <taxon>Streptophyta</taxon>
        <taxon>Embryophyta</taxon>
        <taxon>Tracheophyta</taxon>
        <taxon>Spermatophyta</taxon>
        <taxon>Magnoliopsida</taxon>
        <taxon>eudicotyledons</taxon>
        <taxon>Gunneridae</taxon>
        <taxon>Pentapetalae</taxon>
        <taxon>asterids</taxon>
        <taxon>lamiids</taxon>
        <taxon>Lamiales</taxon>
        <taxon>Oleaceae</taxon>
        <taxon>Oleeae</taxon>
        <taxon>Olea</taxon>
    </lineage>
</organism>
<proteinExistence type="predicted"/>
<gene>
    <name evidence="1" type="ORF">OLEA9_A113911</name>
</gene>
<name>A0A8S0QAR2_OLEEU</name>
<sequence>MFLRTSIASATLAFKASGYSSKCKAFVWSIFRSLPVTLAVVSGSSCLTSGCRFSPNIVLCFVDEAFARADAKAPRQYWRISVEERRTLPTSINLAQSKGRNREASAFLYSARSQSWKPLNFCFLMVSLGSPEDAGILASTPNWTNLLQRTSA</sequence>
<dbReference type="EMBL" id="CACTIH010001823">
    <property type="protein sequence ID" value="CAA2964422.1"/>
    <property type="molecule type" value="Genomic_DNA"/>
</dbReference>
<dbReference type="Gramene" id="OE9A113911T1">
    <property type="protein sequence ID" value="OE9A113911C1"/>
    <property type="gene ID" value="OE9A113911"/>
</dbReference>
<protein>
    <submittedName>
        <fullName evidence="1">Uncharacterized protein</fullName>
    </submittedName>
</protein>
<accession>A0A8S0QAR2</accession>
<dbReference type="Proteomes" id="UP000594638">
    <property type="component" value="Unassembled WGS sequence"/>
</dbReference>
<dbReference type="AlphaFoldDB" id="A0A8S0QAR2"/>
<evidence type="ECO:0000313" key="1">
    <source>
        <dbReference type="EMBL" id="CAA2964422.1"/>
    </source>
</evidence>